<evidence type="ECO:0008006" key="3">
    <source>
        <dbReference type="Google" id="ProtNLM"/>
    </source>
</evidence>
<evidence type="ECO:0000313" key="2">
    <source>
        <dbReference type="Proteomes" id="UP000411588"/>
    </source>
</evidence>
<dbReference type="EMBL" id="CAADAN010000008">
    <property type="protein sequence ID" value="VFD32985.1"/>
    <property type="molecule type" value="Genomic_DNA"/>
</dbReference>
<dbReference type="Gene3D" id="3.30.460.10">
    <property type="entry name" value="Beta Polymerase, domain 2"/>
    <property type="match status" value="1"/>
</dbReference>
<dbReference type="Proteomes" id="UP000411588">
    <property type="component" value="Unassembled WGS sequence"/>
</dbReference>
<gene>
    <name evidence="1" type="ORF">SAMEA1402399_02347</name>
</gene>
<dbReference type="RefSeq" id="WP_009902704.1">
    <property type="nucleotide sequence ID" value="NZ_CAACZS010000006.1"/>
</dbReference>
<comment type="caution">
    <text evidence="1">The sequence shown here is derived from an EMBL/GenBank/DDBJ whole genome shotgun (WGS) entry which is preliminary data.</text>
</comment>
<dbReference type="InterPro" id="IPR043519">
    <property type="entry name" value="NT_sf"/>
</dbReference>
<dbReference type="AlphaFoldDB" id="A0AB74QCP7"/>
<name>A0AB74QCP7_CLODI</name>
<accession>A0AB74QCP7</accession>
<protein>
    <recommendedName>
        <fullName evidence="3">Poly A polymerase head domain-containing protein</fullName>
    </recommendedName>
</protein>
<proteinExistence type="predicted"/>
<reference evidence="1 2" key="1">
    <citation type="submission" date="2019-02" db="EMBL/GenBank/DDBJ databases">
        <authorList>
            <consortium name="Pathogen Informatics"/>
        </authorList>
    </citation>
    <scope>NUCLEOTIDE SEQUENCE [LARGE SCALE GENOMIC DNA]</scope>
    <source>
        <strain evidence="2">clo34</strain>
    </source>
</reference>
<sequence>MNIKNLGCDFEKLLRQYNEASELIKTLKLYGELLLFGGAVREYMDNKFNHLPRDFDIVIKKNNEYVNLDEILYKFQYKKNRFGGYKIRVNQIEFDIWEIENTWAFKENKVQINFGDYEKKLQDTVFLNIDSIVYNLNTQDYYNKKYENAMENKSLDVVLEENPYIELNLLRAILFKKKYNMDFSDKLSRILSDFVDNNNNYLKLMEEVQIKHYRTFKIESLDLDKEINSIIYY</sequence>
<evidence type="ECO:0000313" key="1">
    <source>
        <dbReference type="EMBL" id="VFD32985.1"/>
    </source>
</evidence>
<organism evidence="1 2">
    <name type="scientific">Clostridioides difficile</name>
    <name type="common">Peptoclostridium difficile</name>
    <dbReference type="NCBI Taxonomy" id="1496"/>
    <lineage>
        <taxon>Bacteria</taxon>
        <taxon>Bacillati</taxon>
        <taxon>Bacillota</taxon>
        <taxon>Clostridia</taxon>
        <taxon>Peptostreptococcales</taxon>
        <taxon>Peptostreptococcaceae</taxon>
        <taxon>Clostridioides</taxon>
    </lineage>
</organism>